<protein>
    <submittedName>
        <fullName evidence="1">Uncharacterized protein</fullName>
    </submittedName>
</protein>
<organism evidence="1">
    <name type="scientific">Arion vulgaris</name>
    <dbReference type="NCBI Taxonomy" id="1028688"/>
    <lineage>
        <taxon>Eukaryota</taxon>
        <taxon>Metazoa</taxon>
        <taxon>Spiralia</taxon>
        <taxon>Lophotrochozoa</taxon>
        <taxon>Mollusca</taxon>
        <taxon>Gastropoda</taxon>
        <taxon>Heterobranchia</taxon>
        <taxon>Euthyneura</taxon>
        <taxon>Panpulmonata</taxon>
        <taxon>Eupulmonata</taxon>
        <taxon>Stylommatophora</taxon>
        <taxon>Helicina</taxon>
        <taxon>Arionoidea</taxon>
        <taxon>Arionidae</taxon>
        <taxon>Arion</taxon>
    </lineage>
</organism>
<sequence length="64" mass="7339">MRASPIVDQTTRQAHNITNHMVLTLVPLDAHIICGSDFVCLHYYYQTMRLLTDLKKPPKLKSVT</sequence>
<name>A0A0B7AV85_9EUPU</name>
<reference evidence="1" key="1">
    <citation type="submission" date="2014-12" db="EMBL/GenBank/DDBJ databases">
        <title>Insight into the proteome of Arion vulgaris.</title>
        <authorList>
            <person name="Aradska J."/>
            <person name="Bulat T."/>
            <person name="Smidak R."/>
            <person name="Sarate P."/>
            <person name="Gangsoo J."/>
            <person name="Sialana F."/>
            <person name="Bilban M."/>
            <person name="Lubec G."/>
        </authorList>
    </citation>
    <scope>NUCLEOTIDE SEQUENCE</scope>
    <source>
        <tissue evidence="1">Skin</tissue>
    </source>
</reference>
<accession>A0A0B7AV85</accession>
<gene>
    <name evidence="1" type="primary">ORF145300</name>
</gene>
<proteinExistence type="predicted"/>
<dbReference type="EMBL" id="HACG01038064">
    <property type="protein sequence ID" value="CEK84929.1"/>
    <property type="molecule type" value="Transcribed_RNA"/>
</dbReference>
<dbReference type="AlphaFoldDB" id="A0A0B7AV85"/>
<evidence type="ECO:0000313" key="1">
    <source>
        <dbReference type="EMBL" id="CEK84929.1"/>
    </source>
</evidence>